<dbReference type="SMART" id="SM00332">
    <property type="entry name" value="PP2Cc"/>
    <property type="match status" value="1"/>
</dbReference>
<dbReference type="InterPro" id="IPR015655">
    <property type="entry name" value="PP2C"/>
</dbReference>
<proteinExistence type="predicted"/>
<feature type="compositionally biased region" description="Pro residues" evidence="1">
    <location>
        <begin position="243"/>
        <end position="258"/>
    </location>
</feature>
<keyword evidence="4" id="KW-1185">Reference proteome</keyword>
<feature type="region of interest" description="Disordered" evidence="1">
    <location>
        <begin position="539"/>
        <end position="597"/>
    </location>
</feature>
<dbReference type="GO" id="GO:0004722">
    <property type="term" value="F:protein serine/threonine phosphatase activity"/>
    <property type="evidence" value="ECO:0007669"/>
    <property type="project" value="InterPro"/>
</dbReference>
<dbReference type="EMBL" id="BDRX01000001">
    <property type="protein sequence ID" value="GBF87605.1"/>
    <property type="molecule type" value="Genomic_DNA"/>
</dbReference>
<dbReference type="AlphaFoldDB" id="A0A2V0NRZ6"/>
<dbReference type="PROSITE" id="PS51746">
    <property type="entry name" value="PPM_2"/>
    <property type="match status" value="1"/>
</dbReference>
<protein>
    <submittedName>
        <fullName evidence="3">Phosphatase 2C</fullName>
    </submittedName>
</protein>
<dbReference type="InParanoid" id="A0A2V0NRZ6"/>
<feature type="region of interest" description="Disordered" evidence="1">
    <location>
        <begin position="240"/>
        <end position="261"/>
    </location>
</feature>
<organism evidence="3 4">
    <name type="scientific">Raphidocelis subcapitata</name>
    <dbReference type="NCBI Taxonomy" id="307507"/>
    <lineage>
        <taxon>Eukaryota</taxon>
        <taxon>Viridiplantae</taxon>
        <taxon>Chlorophyta</taxon>
        <taxon>core chlorophytes</taxon>
        <taxon>Chlorophyceae</taxon>
        <taxon>CS clade</taxon>
        <taxon>Sphaeropleales</taxon>
        <taxon>Selenastraceae</taxon>
        <taxon>Raphidocelis</taxon>
    </lineage>
</organism>
<dbReference type="CDD" id="cd00143">
    <property type="entry name" value="PP2Cc"/>
    <property type="match status" value="1"/>
</dbReference>
<feature type="compositionally biased region" description="Gly residues" evidence="1">
    <location>
        <begin position="585"/>
        <end position="597"/>
    </location>
</feature>
<gene>
    <name evidence="3" type="ORF">Rsub_00316</name>
</gene>
<dbReference type="Gene3D" id="3.60.40.10">
    <property type="entry name" value="PPM-type phosphatase domain"/>
    <property type="match status" value="2"/>
</dbReference>
<dbReference type="InterPro" id="IPR001932">
    <property type="entry name" value="PPM-type_phosphatase-like_dom"/>
</dbReference>
<dbReference type="OrthoDB" id="10264738at2759"/>
<evidence type="ECO:0000259" key="2">
    <source>
        <dbReference type="PROSITE" id="PS51746"/>
    </source>
</evidence>
<dbReference type="Proteomes" id="UP000247498">
    <property type="component" value="Unassembled WGS sequence"/>
</dbReference>
<feature type="compositionally biased region" description="Gly residues" evidence="1">
    <location>
        <begin position="545"/>
        <end position="564"/>
    </location>
</feature>
<dbReference type="SMART" id="SM00331">
    <property type="entry name" value="PP2C_SIG"/>
    <property type="match status" value="1"/>
</dbReference>
<evidence type="ECO:0000256" key="1">
    <source>
        <dbReference type="SAM" id="MobiDB-lite"/>
    </source>
</evidence>
<dbReference type="FunCoup" id="A0A2V0NRZ6">
    <property type="interactions" value="140"/>
</dbReference>
<comment type="caution">
    <text evidence="3">The sequence shown here is derived from an EMBL/GenBank/DDBJ whole genome shotgun (WGS) entry which is preliminary data.</text>
</comment>
<evidence type="ECO:0000313" key="3">
    <source>
        <dbReference type="EMBL" id="GBF87605.1"/>
    </source>
</evidence>
<dbReference type="InterPro" id="IPR036457">
    <property type="entry name" value="PPM-type-like_dom_sf"/>
</dbReference>
<dbReference type="STRING" id="307507.A0A2V0NRZ6"/>
<dbReference type="SUPFAM" id="SSF81606">
    <property type="entry name" value="PP2C-like"/>
    <property type="match status" value="1"/>
</dbReference>
<feature type="domain" description="PPM-type phosphatase" evidence="2">
    <location>
        <begin position="91"/>
        <end position="510"/>
    </location>
</feature>
<dbReference type="PANTHER" id="PTHR47992">
    <property type="entry name" value="PROTEIN PHOSPHATASE"/>
    <property type="match status" value="1"/>
</dbReference>
<dbReference type="Pfam" id="PF00481">
    <property type="entry name" value="PP2C"/>
    <property type="match status" value="1"/>
</dbReference>
<accession>A0A2V0NRZ6</accession>
<feature type="region of interest" description="Disordered" evidence="1">
    <location>
        <begin position="154"/>
        <end position="178"/>
    </location>
</feature>
<reference evidence="3 4" key="1">
    <citation type="journal article" date="2018" name="Sci. Rep.">
        <title>Raphidocelis subcapitata (=Pseudokirchneriella subcapitata) provides an insight into genome evolution and environmental adaptations in the Sphaeropleales.</title>
        <authorList>
            <person name="Suzuki S."/>
            <person name="Yamaguchi H."/>
            <person name="Nakajima N."/>
            <person name="Kawachi M."/>
        </authorList>
    </citation>
    <scope>NUCLEOTIDE SEQUENCE [LARGE SCALE GENOMIC DNA]</scope>
    <source>
        <strain evidence="3 4">NIES-35</strain>
    </source>
</reference>
<sequence>MDDLGLSLRYLEGTIAAASSVGAGPAPSSSAAGAALLAAPAALLAFGAHAVHAGKTAAPEDAFSVHVDLLNLAGLEARKRCGGGAAAAPPAAAAPAPAGSFEGGGASLGDAEDEALSWFAVYDGHGGQEVAQFAAENLHRHFLSALADCCAPGSPASRPPSLPTHSHSHSHDSSSSIGSSALFDRAAWPAASLETEGSDGSAALLSAPATFSPGDLGGRAGSAAAAAAAEASLAFGYGAAPQGTPPARPRGPASPPATPLARAAAAAAAALGAAPPLPPLPPASAAAGLARSASAPCPPPCAPGGRASFGSERRAEAIGRALRRAFARTDRDLAGTEVGDVVGSTALVAVVGRREVVTAHCGDSRAVLCRRGGAVELTSDHKADRPDEAARVRASGGCVVFRAGTHRVMGMLACTRALGDHFLRPHVVSEPEVSSFRRSPGDELLLLATDGLWDAFEPQEAVVLALRSVHRALSRGATRAAACRVAAQVLTRAAAERGSADDITAVVVDLRGGADGGDAAAPTLGGVLAAQCSGEVQLPRAERSGSGGGSGGGGAGGGGGGAGPAGARAARPRVRASRSFRDGGRGGPGGGGGGGVATGDWVFRAQAAGSGARGARASLLRRACTVEPVGVTVAAAGASPPQRREWPAALWAWAQRRDGGGSGGGEARPALLRRSLSFSTVELGRALRHAAINDDEVCAGTGAGAGSSVGCGPVAAR</sequence>
<name>A0A2V0NRZ6_9CHLO</name>
<feature type="region of interest" description="Disordered" evidence="1">
    <location>
        <begin position="290"/>
        <end position="310"/>
    </location>
</feature>
<evidence type="ECO:0000313" key="4">
    <source>
        <dbReference type="Proteomes" id="UP000247498"/>
    </source>
</evidence>